<keyword evidence="4" id="KW-0238">DNA-binding</keyword>
<feature type="domain" description="Integrase catalytic" evidence="6">
    <location>
        <begin position="224"/>
        <end position="387"/>
    </location>
</feature>
<dbReference type="SUPFAM" id="SSF53098">
    <property type="entry name" value="Ribonuclease H-like"/>
    <property type="match status" value="1"/>
</dbReference>
<dbReference type="EMBL" id="JBHSPR010000034">
    <property type="protein sequence ID" value="MFC6020678.1"/>
    <property type="molecule type" value="Genomic_DNA"/>
</dbReference>
<dbReference type="InterPro" id="IPR025246">
    <property type="entry name" value="IS30-like_HTH"/>
</dbReference>
<dbReference type="InterPro" id="IPR001598">
    <property type="entry name" value="Transposase_IS30_CS"/>
</dbReference>
<dbReference type="PANTHER" id="PTHR10948:SF23">
    <property type="entry name" value="TRANSPOSASE INSI FOR INSERTION SEQUENCE ELEMENT IS30A-RELATED"/>
    <property type="match status" value="1"/>
</dbReference>
<dbReference type="PROSITE" id="PS50994">
    <property type="entry name" value="INTEGRASE"/>
    <property type="match status" value="1"/>
</dbReference>
<comment type="function">
    <text evidence="1">Required for the transposition of the insertion element.</text>
</comment>
<dbReference type="Gene3D" id="3.30.420.10">
    <property type="entry name" value="Ribonuclease H-like superfamily/Ribonuclease H"/>
    <property type="match status" value="1"/>
</dbReference>
<keyword evidence="3" id="KW-0815">Transposition</keyword>
<dbReference type="InterPro" id="IPR036397">
    <property type="entry name" value="RNaseH_sf"/>
</dbReference>
<reference evidence="8" key="1">
    <citation type="journal article" date="2019" name="Int. J. Syst. Evol. Microbiol.">
        <title>The Global Catalogue of Microorganisms (GCM) 10K type strain sequencing project: providing services to taxonomists for standard genome sequencing and annotation.</title>
        <authorList>
            <consortium name="The Broad Institute Genomics Platform"/>
            <consortium name="The Broad Institute Genome Sequencing Center for Infectious Disease"/>
            <person name="Wu L."/>
            <person name="Ma J."/>
        </authorList>
    </citation>
    <scope>NUCLEOTIDE SEQUENCE [LARGE SCALE GENOMIC DNA]</scope>
    <source>
        <strain evidence="8">ZS-35-S2</strain>
    </source>
</reference>
<dbReference type="NCBIfam" id="NF033563">
    <property type="entry name" value="transpos_IS30"/>
    <property type="match status" value="1"/>
</dbReference>
<comment type="similarity">
    <text evidence="2">Belongs to the transposase IS30 family.</text>
</comment>
<comment type="caution">
    <text evidence="7">The sequence shown here is derived from an EMBL/GenBank/DDBJ whole genome shotgun (WGS) entry which is preliminary data.</text>
</comment>
<sequence>MGRRGRKRQLDVEARYWQLLLSGIGTVQACRMVGITRKTGYRWRAENGGVPPTRIDEAARSNRYLSLMERKRIATLRGQRLGVREIARRIDRSPATVSRELRRNTRPHDKAYDGDLAHARARERTHRPRRSKLNLDDELRAFVQAKLDLEWSPEQVAQDLRRTHPGRPDWHICHETIYQALYHGGRGGLSRQLTKRLRTGRPLRRRRRRADQRRCRFLAPALLIDQRPAVVEDRVRIGDWEGDLIVGRMSQTAIGTLVDRTSRYLRLVHLPGGHRADQFRDALITVLDQLTEAARLPLTWDQGSEMAHHDQLAAYFRDGIYFARPASPWLRGTNENTNGLLRQYFPKGSSLGAHGPDMLRFVEDRLNHRPRKILGWCTPHDVFHSALAS</sequence>
<dbReference type="Pfam" id="PF13936">
    <property type="entry name" value="HTH_38"/>
    <property type="match status" value="1"/>
</dbReference>
<evidence type="ECO:0000313" key="7">
    <source>
        <dbReference type="EMBL" id="MFC6020678.1"/>
    </source>
</evidence>
<proteinExistence type="inferred from homology"/>
<dbReference type="PANTHER" id="PTHR10948">
    <property type="entry name" value="TRANSPOSASE"/>
    <property type="match status" value="1"/>
</dbReference>
<dbReference type="Proteomes" id="UP001596203">
    <property type="component" value="Unassembled WGS sequence"/>
</dbReference>
<accession>A0ABW1KJS7</accession>
<dbReference type="PROSITE" id="PS01043">
    <property type="entry name" value="TRANSPOSASE_IS30"/>
    <property type="match status" value="1"/>
</dbReference>
<evidence type="ECO:0000313" key="8">
    <source>
        <dbReference type="Proteomes" id="UP001596203"/>
    </source>
</evidence>
<evidence type="ECO:0000256" key="5">
    <source>
        <dbReference type="ARBA" id="ARBA00023172"/>
    </source>
</evidence>
<keyword evidence="8" id="KW-1185">Reference proteome</keyword>
<evidence type="ECO:0000259" key="6">
    <source>
        <dbReference type="PROSITE" id="PS50994"/>
    </source>
</evidence>
<dbReference type="InterPro" id="IPR051917">
    <property type="entry name" value="Transposase-Integrase"/>
</dbReference>
<evidence type="ECO:0000256" key="2">
    <source>
        <dbReference type="ARBA" id="ARBA00006363"/>
    </source>
</evidence>
<dbReference type="InterPro" id="IPR053392">
    <property type="entry name" value="Transposase_IS30-like"/>
</dbReference>
<protein>
    <submittedName>
        <fullName evidence="7">IS30 family transposase</fullName>
    </submittedName>
</protein>
<evidence type="ECO:0000256" key="3">
    <source>
        <dbReference type="ARBA" id="ARBA00022578"/>
    </source>
</evidence>
<dbReference type="RefSeq" id="WP_377428174.1">
    <property type="nucleotide sequence ID" value="NZ_JBHSPR010000034.1"/>
</dbReference>
<name>A0ABW1KJS7_9ACTN</name>
<dbReference type="InterPro" id="IPR001584">
    <property type="entry name" value="Integrase_cat-core"/>
</dbReference>
<dbReference type="InterPro" id="IPR012337">
    <property type="entry name" value="RNaseH-like_sf"/>
</dbReference>
<keyword evidence="5" id="KW-0233">DNA recombination</keyword>
<organism evidence="7 8">
    <name type="scientific">Plantactinospora solaniradicis</name>
    <dbReference type="NCBI Taxonomy" id="1723736"/>
    <lineage>
        <taxon>Bacteria</taxon>
        <taxon>Bacillati</taxon>
        <taxon>Actinomycetota</taxon>
        <taxon>Actinomycetes</taxon>
        <taxon>Micromonosporales</taxon>
        <taxon>Micromonosporaceae</taxon>
        <taxon>Plantactinospora</taxon>
    </lineage>
</organism>
<gene>
    <name evidence="7" type="ORF">ACFP2T_31465</name>
</gene>
<evidence type="ECO:0000256" key="4">
    <source>
        <dbReference type="ARBA" id="ARBA00023125"/>
    </source>
</evidence>
<evidence type="ECO:0000256" key="1">
    <source>
        <dbReference type="ARBA" id="ARBA00002190"/>
    </source>
</evidence>
<dbReference type="PROSITE" id="PS51257">
    <property type="entry name" value="PROKAR_LIPOPROTEIN"/>
    <property type="match status" value="1"/>
</dbReference>